<sequence length="27" mass="3246">MNTACLYVKHHNDNKKMKRTERICPTL</sequence>
<reference evidence="1" key="1">
    <citation type="submission" date="2014-11" db="EMBL/GenBank/DDBJ databases">
        <authorList>
            <person name="Amaro Gonzalez C."/>
        </authorList>
    </citation>
    <scope>NUCLEOTIDE SEQUENCE</scope>
</reference>
<reference evidence="1" key="2">
    <citation type="journal article" date="2015" name="Fish Shellfish Immunol.">
        <title>Early steps in the European eel (Anguilla anguilla)-Vibrio vulnificus interaction in the gills: Role of the RtxA13 toxin.</title>
        <authorList>
            <person name="Callol A."/>
            <person name="Pajuelo D."/>
            <person name="Ebbesson L."/>
            <person name="Teles M."/>
            <person name="MacKenzie S."/>
            <person name="Amaro C."/>
        </authorList>
    </citation>
    <scope>NUCLEOTIDE SEQUENCE</scope>
</reference>
<proteinExistence type="predicted"/>
<evidence type="ECO:0000313" key="1">
    <source>
        <dbReference type="EMBL" id="JAH69292.1"/>
    </source>
</evidence>
<name>A0A0E9UU16_ANGAN</name>
<organism evidence="1">
    <name type="scientific">Anguilla anguilla</name>
    <name type="common">European freshwater eel</name>
    <name type="synonym">Muraena anguilla</name>
    <dbReference type="NCBI Taxonomy" id="7936"/>
    <lineage>
        <taxon>Eukaryota</taxon>
        <taxon>Metazoa</taxon>
        <taxon>Chordata</taxon>
        <taxon>Craniata</taxon>
        <taxon>Vertebrata</taxon>
        <taxon>Euteleostomi</taxon>
        <taxon>Actinopterygii</taxon>
        <taxon>Neopterygii</taxon>
        <taxon>Teleostei</taxon>
        <taxon>Anguilliformes</taxon>
        <taxon>Anguillidae</taxon>
        <taxon>Anguilla</taxon>
    </lineage>
</organism>
<accession>A0A0E9UU16</accession>
<dbReference type="EMBL" id="GBXM01039285">
    <property type="protein sequence ID" value="JAH69292.1"/>
    <property type="molecule type" value="Transcribed_RNA"/>
</dbReference>
<protein>
    <submittedName>
        <fullName evidence="1">Uncharacterized protein</fullName>
    </submittedName>
</protein>
<dbReference type="AlphaFoldDB" id="A0A0E9UU16"/>